<evidence type="ECO:0000313" key="2">
    <source>
        <dbReference type="WBParaSite" id="MBELARI_LOCUS14979"/>
    </source>
</evidence>
<dbReference type="AlphaFoldDB" id="A0AAF3ELT9"/>
<accession>A0AAF3ELT9</accession>
<dbReference type="Proteomes" id="UP000887575">
    <property type="component" value="Unassembled WGS sequence"/>
</dbReference>
<proteinExistence type="predicted"/>
<organism evidence="1 2">
    <name type="scientific">Mesorhabditis belari</name>
    <dbReference type="NCBI Taxonomy" id="2138241"/>
    <lineage>
        <taxon>Eukaryota</taxon>
        <taxon>Metazoa</taxon>
        <taxon>Ecdysozoa</taxon>
        <taxon>Nematoda</taxon>
        <taxon>Chromadorea</taxon>
        <taxon>Rhabditida</taxon>
        <taxon>Rhabditina</taxon>
        <taxon>Rhabditomorpha</taxon>
        <taxon>Rhabditoidea</taxon>
        <taxon>Rhabditidae</taxon>
        <taxon>Mesorhabditinae</taxon>
        <taxon>Mesorhabditis</taxon>
    </lineage>
</organism>
<reference evidence="2" key="1">
    <citation type="submission" date="2024-02" db="UniProtKB">
        <authorList>
            <consortium name="WormBaseParasite"/>
        </authorList>
    </citation>
    <scope>IDENTIFICATION</scope>
</reference>
<sequence length="214" mass="24896">MVELFAHYGESKLDIESLVSSVNKFHYCTNKIRFAKRWAKGQRKLASSSEEGFLSDETYDAVIYVEAMCIANEYTMGHVYPALRDNGPLDVEVLEELQANYTRDYAKKHGSDAMYAFTWFMIDYMRLLNYTEDALTQTNKALTLVRQQFSPNSLAETDLLRAYRILTWQRLYATFPPTATETEIFIFNQTMQHIVDYWKAEDTADLMAEKAIHE</sequence>
<keyword evidence="1" id="KW-1185">Reference proteome</keyword>
<evidence type="ECO:0000313" key="1">
    <source>
        <dbReference type="Proteomes" id="UP000887575"/>
    </source>
</evidence>
<protein>
    <submittedName>
        <fullName evidence="2">Uncharacterized protein</fullName>
    </submittedName>
</protein>
<dbReference type="WBParaSite" id="MBELARI_LOCUS14979">
    <property type="protein sequence ID" value="MBELARI_LOCUS14979"/>
    <property type="gene ID" value="MBELARI_LOCUS14979"/>
</dbReference>
<name>A0AAF3ELT9_9BILA</name>